<evidence type="ECO:0000313" key="1">
    <source>
        <dbReference type="EnsemblProtists" id="PYU1_T002938"/>
    </source>
</evidence>
<sequence>MPAGTPLTEEERLYILTLREAGLSVRAISAAVKRLVGVCQKVIKDGKASCKPNHCGGKPKLTERDHRRIVRAVCGGSVGTKAIKDKLQLNCCVRTVQRALSNVDWLAYKNRPAAPLIQPHHQKAR</sequence>
<dbReference type="Proteomes" id="UP000019132">
    <property type="component" value="Unassembled WGS sequence"/>
</dbReference>
<dbReference type="OMA" id="NCCVRTV"/>
<proteinExistence type="predicted"/>
<dbReference type="EnsemblProtists" id="PYU1_T002938">
    <property type="protein sequence ID" value="PYU1_T002938"/>
    <property type="gene ID" value="PYU1_G002935"/>
</dbReference>
<reference evidence="2" key="2">
    <citation type="submission" date="2010-04" db="EMBL/GenBank/DDBJ databases">
        <authorList>
            <person name="Buell R."/>
            <person name="Hamilton J."/>
            <person name="Hostetler J."/>
        </authorList>
    </citation>
    <scope>NUCLEOTIDE SEQUENCE [LARGE SCALE GENOMIC DNA]</scope>
    <source>
        <strain evidence="2">DAOM:BR144</strain>
    </source>
</reference>
<dbReference type="Gene3D" id="1.10.10.60">
    <property type="entry name" value="Homeodomain-like"/>
    <property type="match status" value="1"/>
</dbReference>
<dbReference type="SUPFAM" id="SSF46689">
    <property type="entry name" value="Homeodomain-like"/>
    <property type="match status" value="1"/>
</dbReference>
<organism evidence="1 2">
    <name type="scientific">Globisporangium ultimum (strain ATCC 200006 / CBS 805.95 / DAOM BR144)</name>
    <name type="common">Pythium ultimum</name>
    <dbReference type="NCBI Taxonomy" id="431595"/>
    <lineage>
        <taxon>Eukaryota</taxon>
        <taxon>Sar</taxon>
        <taxon>Stramenopiles</taxon>
        <taxon>Oomycota</taxon>
        <taxon>Peronosporomycetes</taxon>
        <taxon>Pythiales</taxon>
        <taxon>Pythiaceae</taxon>
        <taxon>Globisporangium</taxon>
    </lineage>
</organism>
<name>K3WD97_GLOUD</name>
<dbReference type="VEuPathDB" id="FungiDB:PYU1_G002935"/>
<dbReference type="AlphaFoldDB" id="K3WD97"/>
<keyword evidence="2" id="KW-1185">Reference proteome</keyword>
<accession>K3WD97</accession>
<dbReference type="Gene3D" id="1.10.10.10">
    <property type="entry name" value="Winged helix-like DNA-binding domain superfamily/Winged helix DNA-binding domain"/>
    <property type="match status" value="1"/>
</dbReference>
<reference evidence="1" key="3">
    <citation type="submission" date="2015-02" db="UniProtKB">
        <authorList>
            <consortium name="EnsemblProtists"/>
        </authorList>
    </citation>
    <scope>IDENTIFICATION</scope>
    <source>
        <strain evidence="1">DAOM BR144</strain>
    </source>
</reference>
<evidence type="ECO:0000313" key="2">
    <source>
        <dbReference type="Proteomes" id="UP000019132"/>
    </source>
</evidence>
<protein>
    <recommendedName>
        <fullName evidence="3">Transposase IS30-like HTH domain-containing protein</fullName>
    </recommendedName>
</protein>
<evidence type="ECO:0008006" key="3">
    <source>
        <dbReference type="Google" id="ProtNLM"/>
    </source>
</evidence>
<dbReference type="eggNOG" id="ENOG502SVEZ">
    <property type="taxonomic scope" value="Eukaryota"/>
</dbReference>
<dbReference type="InParanoid" id="K3WD97"/>
<dbReference type="InterPro" id="IPR009057">
    <property type="entry name" value="Homeodomain-like_sf"/>
</dbReference>
<dbReference type="EMBL" id="GL376628">
    <property type="status" value="NOT_ANNOTATED_CDS"/>
    <property type="molecule type" value="Genomic_DNA"/>
</dbReference>
<dbReference type="InterPro" id="IPR036388">
    <property type="entry name" value="WH-like_DNA-bd_sf"/>
</dbReference>
<reference evidence="2" key="1">
    <citation type="journal article" date="2010" name="Genome Biol.">
        <title>Genome sequence of the necrotrophic plant pathogen Pythium ultimum reveals original pathogenicity mechanisms and effector repertoire.</title>
        <authorList>
            <person name="Levesque C.A."/>
            <person name="Brouwer H."/>
            <person name="Cano L."/>
            <person name="Hamilton J.P."/>
            <person name="Holt C."/>
            <person name="Huitema E."/>
            <person name="Raffaele S."/>
            <person name="Robideau G.P."/>
            <person name="Thines M."/>
            <person name="Win J."/>
            <person name="Zerillo M.M."/>
            <person name="Beakes G.W."/>
            <person name="Boore J.L."/>
            <person name="Busam D."/>
            <person name="Dumas B."/>
            <person name="Ferriera S."/>
            <person name="Fuerstenberg S.I."/>
            <person name="Gachon C.M."/>
            <person name="Gaulin E."/>
            <person name="Govers F."/>
            <person name="Grenville-Briggs L."/>
            <person name="Horner N."/>
            <person name="Hostetler J."/>
            <person name="Jiang R.H."/>
            <person name="Johnson J."/>
            <person name="Krajaejun T."/>
            <person name="Lin H."/>
            <person name="Meijer H.J."/>
            <person name="Moore B."/>
            <person name="Morris P."/>
            <person name="Phuntmart V."/>
            <person name="Puiu D."/>
            <person name="Shetty J."/>
            <person name="Stajich J.E."/>
            <person name="Tripathy S."/>
            <person name="Wawra S."/>
            <person name="van West P."/>
            <person name="Whitty B.R."/>
            <person name="Coutinho P.M."/>
            <person name="Henrissat B."/>
            <person name="Martin F."/>
            <person name="Thomas P.D."/>
            <person name="Tyler B.M."/>
            <person name="De Vries R.P."/>
            <person name="Kamoun S."/>
            <person name="Yandell M."/>
            <person name="Tisserat N."/>
            <person name="Buell C.R."/>
        </authorList>
    </citation>
    <scope>NUCLEOTIDE SEQUENCE</scope>
    <source>
        <strain evidence="2">DAOM:BR144</strain>
    </source>
</reference>
<dbReference type="HOGENOM" id="CLU_033666_10_3_1"/>